<evidence type="ECO:0000313" key="1">
    <source>
        <dbReference type="EMBL" id="GAE25611.1"/>
    </source>
</evidence>
<evidence type="ECO:0008006" key="3">
    <source>
        <dbReference type="Google" id="ProtNLM"/>
    </source>
</evidence>
<dbReference type="PANTHER" id="PTHR34309">
    <property type="entry name" value="SLR1406 PROTEIN"/>
    <property type="match status" value="1"/>
</dbReference>
<evidence type="ECO:0000313" key="2">
    <source>
        <dbReference type="Proteomes" id="UP000018890"/>
    </source>
</evidence>
<sequence length="121" mass="12779">MIGQAIEKAVELNIKVSVAVVDDGGNLFGFMRMDGAKVIPSNIAQNKAYTAVGFGISTADWYDRIKDKPALLHGMVHTDRMTIFGGGQPIYDGEDLIGGIGVSGGSQEQDDLCALSALSVF</sequence>
<dbReference type="InterPro" id="IPR038084">
    <property type="entry name" value="PduO/GlcC-like_sf"/>
</dbReference>
<keyword evidence="2" id="KW-1185">Reference proteome</keyword>
<dbReference type="Proteomes" id="UP000018890">
    <property type="component" value="Unassembled WGS sequence"/>
</dbReference>
<dbReference type="AlphaFoldDB" id="W4Q0K4"/>
<protein>
    <recommendedName>
        <fullName evidence="3">Protein GlcG</fullName>
    </recommendedName>
</protein>
<dbReference type="InterPro" id="IPR005624">
    <property type="entry name" value="PduO/GlcC-like"/>
</dbReference>
<accession>W4Q0K4</accession>
<dbReference type="InterPro" id="IPR052517">
    <property type="entry name" value="GlcG_carb_metab_protein"/>
</dbReference>
<dbReference type="SUPFAM" id="SSF143744">
    <property type="entry name" value="GlcG-like"/>
    <property type="match status" value="1"/>
</dbReference>
<proteinExistence type="predicted"/>
<dbReference type="PANTHER" id="PTHR34309:SF1">
    <property type="entry name" value="PROTEIN GLCG"/>
    <property type="match status" value="1"/>
</dbReference>
<dbReference type="EMBL" id="BAUT01000012">
    <property type="protein sequence ID" value="GAE25611.1"/>
    <property type="molecule type" value="Genomic_DNA"/>
</dbReference>
<organism evidence="1 2">
    <name type="scientific">Halalkalibacter wakoensis JCM 9140</name>
    <dbReference type="NCBI Taxonomy" id="1236970"/>
    <lineage>
        <taxon>Bacteria</taxon>
        <taxon>Bacillati</taxon>
        <taxon>Bacillota</taxon>
        <taxon>Bacilli</taxon>
        <taxon>Bacillales</taxon>
        <taxon>Bacillaceae</taxon>
        <taxon>Halalkalibacter</taxon>
    </lineage>
</organism>
<dbReference type="OrthoDB" id="9778896at2"/>
<dbReference type="Gene3D" id="3.30.450.150">
    <property type="entry name" value="Haem-degrading domain"/>
    <property type="match status" value="1"/>
</dbReference>
<name>W4Q0K4_9BACI</name>
<comment type="caution">
    <text evidence="1">The sequence shown here is derived from an EMBL/GenBank/DDBJ whole genome shotgun (WGS) entry which is preliminary data.</text>
</comment>
<dbReference type="Pfam" id="PF03928">
    <property type="entry name" value="HbpS-like"/>
    <property type="match status" value="1"/>
</dbReference>
<dbReference type="STRING" id="1236970.JCM9140_1617"/>
<reference evidence="1" key="1">
    <citation type="journal article" date="2014" name="Genome Announc.">
        <title>Draft Genome Sequences of Three Alkaliphilic Bacillus Strains, Bacillus wakoensis JCM 9140T, Bacillus akibai JCM 9157T, and Bacillus hemicellulosilyticus JCM 9152T.</title>
        <authorList>
            <person name="Yuki M."/>
            <person name="Oshima K."/>
            <person name="Suda W."/>
            <person name="Oshida Y."/>
            <person name="Kitamura K."/>
            <person name="Iida T."/>
            <person name="Hattori M."/>
            <person name="Ohkuma M."/>
        </authorList>
    </citation>
    <scope>NUCLEOTIDE SEQUENCE [LARGE SCALE GENOMIC DNA]</scope>
    <source>
        <strain evidence="1">JCM 9140</strain>
    </source>
</reference>
<gene>
    <name evidence="1" type="ORF">JCM9140_1617</name>
</gene>